<proteinExistence type="predicted"/>
<dbReference type="Gene3D" id="3.30.420.10">
    <property type="entry name" value="Ribonuclease H-like superfamily/Ribonuclease H"/>
    <property type="match status" value="1"/>
</dbReference>
<evidence type="ECO:0000256" key="4">
    <source>
        <dbReference type="ARBA" id="ARBA00022839"/>
    </source>
</evidence>
<dbReference type="GeneID" id="30179225"/>
<dbReference type="GO" id="GO:0003676">
    <property type="term" value="F:nucleic acid binding"/>
    <property type="evidence" value="ECO:0007669"/>
    <property type="project" value="InterPro"/>
</dbReference>
<keyword evidence="2" id="KW-0540">Nuclease</keyword>
<keyword evidence="10" id="KW-1185">Reference proteome</keyword>
<feature type="domain" description="Exonuclease" evidence="8">
    <location>
        <begin position="150"/>
        <end position="300"/>
    </location>
</feature>
<evidence type="ECO:0000256" key="1">
    <source>
        <dbReference type="ARBA" id="ARBA00004123"/>
    </source>
</evidence>
<evidence type="ECO:0000256" key="6">
    <source>
        <dbReference type="ARBA" id="ARBA00037201"/>
    </source>
</evidence>
<evidence type="ECO:0000256" key="5">
    <source>
        <dbReference type="ARBA" id="ARBA00023242"/>
    </source>
</evidence>
<evidence type="ECO:0000256" key="3">
    <source>
        <dbReference type="ARBA" id="ARBA00022801"/>
    </source>
</evidence>
<comment type="subcellular location">
    <subcellularLocation>
        <location evidence="1">Nucleus</location>
    </subcellularLocation>
</comment>
<dbReference type="InterPro" id="IPR047021">
    <property type="entry name" value="REXO1/3/4-like"/>
</dbReference>
<dbReference type="InterPro" id="IPR012337">
    <property type="entry name" value="RNaseH-like_sf"/>
</dbReference>
<dbReference type="AlphaFoldDB" id="A0A1E3NJZ6"/>
<keyword evidence="5" id="KW-0539">Nucleus</keyword>
<dbReference type="GO" id="GO:0005634">
    <property type="term" value="C:nucleus"/>
    <property type="evidence" value="ECO:0007669"/>
    <property type="project" value="UniProtKB-SubCell"/>
</dbReference>
<feature type="non-terminal residue" evidence="9">
    <location>
        <position position="300"/>
    </location>
</feature>
<dbReference type="SUPFAM" id="SSF53098">
    <property type="entry name" value="Ribonuclease H-like"/>
    <property type="match status" value="1"/>
</dbReference>
<sequence length="300" mass="33880">LQELPELCVPLQRLKRHGYVVEVPVAPSAEYTLPRTVDCSRCGVRFNVAEIAKEVSCSFHPGKLQTTTYNNLNMGKKVYGTDYTNRAHLCCSEIKGQSNGCKKSSHHAYKYNAAIDLHLSKPFQKINSLRKALNIKDDSRAQLLRREKIKAVGIDCEMCYTDKGFEMMKLSIVDFKTEKKLVDAIVHPDGDLIIDLNSHVSGVFEIPQNALTFDEAMVKLAQLTDEDTIIVGHGLENDLNVLRLIYPKIVDTAILFSENQVDVRRKDPLKKLAWSFLSENIQGREHDSLEDAIVPIRIVK</sequence>
<dbReference type="OrthoDB" id="3996471at2759"/>
<keyword evidence="3" id="KW-0378">Hydrolase</keyword>
<evidence type="ECO:0000313" key="9">
    <source>
        <dbReference type="EMBL" id="ODQ46440.1"/>
    </source>
</evidence>
<dbReference type="GO" id="GO:0004527">
    <property type="term" value="F:exonuclease activity"/>
    <property type="evidence" value="ECO:0007669"/>
    <property type="project" value="UniProtKB-KW"/>
</dbReference>
<reference evidence="9 10" key="1">
    <citation type="journal article" date="2016" name="Proc. Natl. Acad. Sci. U.S.A.">
        <title>Comparative genomics of biotechnologically important yeasts.</title>
        <authorList>
            <person name="Riley R."/>
            <person name="Haridas S."/>
            <person name="Wolfe K.H."/>
            <person name="Lopes M.R."/>
            <person name="Hittinger C.T."/>
            <person name="Goeker M."/>
            <person name="Salamov A.A."/>
            <person name="Wisecaver J.H."/>
            <person name="Long T.M."/>
            <person name="Calvey C.H."/>
            <person name="Aerts A.L."/>
            <person name="Barry K.W."/>
            <person name="Choi C."/>
            <person name="Clum A."/>
            <person name="Coughlan A.Y."/>
            <person name="Deshpande S."/>
            <person name="Douglass A.P."/>
            <person name="Hanson S.J."/>
            <person name="Klenk H.-P."/>
            <person name="LaButti K.M."/>
            <person name="Lapidus A."/>
            <person name="Lindquist E.A."/>
            <person name="Lipzen A.M."/>
            <person name="Meier-Kolthoff J.P."/>
            <person name="Ohm R.A."/>
            <person name="Otillar R.P."/>
            <person name="Pangilinan J.L."/>
            <person name="Peng Y."/>
            <person name="Rokas A."/>
            <person name="Rosa C.A."/>
            <person name="Scheuner C."/>
            <person name="Sibirny A.A."/>
            <person name="Slot J.C."/>
            <person name="Stielow J.B."/>
            <person name="Sun H."/>
            <person name="Kurtzman C.P."/>
            <person name="Blackwell M."/>
            <person name="Grigoriev I.V."/>
            <person name="Jeffries T.W."/>
        </authorList>
    </citation>
    <scope>NUCLEOTIDE SEQUENCE [LARGE SCALE GENOMIC DNA]</scope>
    <source>
        <strain evidence="9 10">NRRL Y-2026</strain>
    </source>
</reference>
<dbReference type="STRING" id="763406.A0A1E3NJZ6"/>
<dbReference type="PANTHER" id="PTHR12801">
    <property type="entry name" value="RNA EXONUCLEASE REXO1 / RECO3 FAMILY MEMBER-RELATED"/>
    <property type="match status" value="1"/>
</dbReference>
<dbReference type="Proteomes" id="UP000094455">
    <property type="component" value="Unassembled WGS sequence"/>
</dbReference>
<organism evidence="9 10">
    <name type="scientific">Pichia membranifaciens NRRL Y-2026</name>
    <dbReference type="NCBI Taxonomy" id="763406"/>
    <lineage>
        <taxon>Eukaryota</taxon>
        <taxon>Fungi</taxon>
        <taxon>Dikarya</taxon>
        <taxon>Ascomycota</taxon>
        <taxon>Saccharomycotina</taxon>
        <taxon>Pichiomycetes</taxon>
        <taxon>Pichiales</taxon>
        <taxon>Pichiaceae</taxon>
        <taxon>Pichia</taxon>
    </lineage>
</organism>
<keyword evidence="4" id="KW-0269">Exonuclease</keyword>
<dbReference type="InterPro" id="IPR013520">
    <property type="entry name" value="Ribonucl_H"/>
</dbReference>
<evidence type="ECO:0000259" key="8">
    <source>
        <dbReference type="SMART" id="SM00479"/>
    </source>
</evidence>
<name>A0A1E3NJZ6_9ASCO</name>
<accession>A0A1E3NJZ6</accession>
<comment type="function">
    <text evidence="6">3' to 5' exoribonuclease required for proper 3' end maturation of MRP RNA and of the U5L snRNA.</text>
</comment>
<protein>
    <recommendedName>
        <fullName evidence="7">RNA exonuclease 3</fullName>
    </recommendedName>
</protein>
<dbReference type="SMART" id="SM00479">
    <property type="entry name" value="EXOIII"/>
    <property type="match status" value="1"/>
</dbReference>
<evidence type="ECO:0000313" key="10">
    <source>
        <dbReference type="Proteomes" id="UP000094455"/>
    </source>
</evidence>
<dbReference type="RefSeq" id="XP_019017553.1">
    <property type="nucleotide sequence ID" value="XM_019162538.1"/>
</dbReference>
<gene>
    <name evidence="9" type="ORF">PICMEDRAFT_28304</name>
</gene>
<evidence type="ECO:0000256" key="2">
    <source>
        <dbReference type="ARBA" id="ARBA00022722"/>
    </source>
</evidence>
<dbReference type="PANTHER" id="PTHR12801:SF118">
    <property type="entry name" value="RNA EXONUCLEASE 3"/>
    <property type="match status" value="1"/>
</dbReference>
<feature type="non-terminal residue" evidence="9">
    <location>
        <position position="1"/>
    </location>
</feature>
<dbReference type="InterPro" id="IPR036397">
    <property type="entry name" value="RNaseH_sf"/>
</dbReference>
<evidence type="ECO:0000256" key="7">
    <source>
        <dbReference type="ARBA" id="ARBA00039985"/>
    </source>
</evidence>
<dbReference type="EMBL" id="KV454003">
    <property type="protein sequence ID" value="ODQ46440.1"/>
    <property type="molecule type" value="Genomic_DNA"/>
</dbReference>